<dbReference type="GO" id="GO:0016491">
    <property type="term" value="F:oxidoreductase activity"/>
    <property type="evidence" value="ECO:0007669"/>
    <property type="project" value="UniProtKB-KW"/>
</dbReference>
<dbReference type="InterPro" id="IPR002347">
    <property type="entry name" value="SDR_fam"/>
</dbReference>
<reference evidence="3 4" key="1">
    <citation type="submission" date="2014-07" db="EMBL/GenBank/DDBJ databases">
        <title>Genome Sequence of Rhodococcus opacus Strain R7, a Biodegrader of Mono- and Polycyclic Aromatic Hydrocarbons.</title>
        <authorList>
            <person name="Di Gennaro P."/>
            <person name="Zampolli J."/>
            <person name="Presti I."/>
            <person name="Cappelletti M."/>
            <person name="D'Ursi P."/>
            <person name="Orro A."/>
            <person name="Mezzelani A."/>
            <person name="Milanesi L."/>
        </authorList>
    </citation>
    <scope>NUCLEOTIDE SEQUENCE [LARGE SCALE GENOMIC DNA]</scope>
    <source>
        <strain evidence="3 4">R7</strain>
    </source>
</reference>
<evidence type="ECO:0000256" key="1">
    <source>
        <dbReference type="ARBA" id="ARBA00006484"/>
    </source>
</evidence>
<dbReference type="EMBL" id="CP008947">
    <property type="protein sequence ID" value="AII05705.1"/>
    <property type="molecule type" value="Genomic_DNA"/>
</dbReference>
<dbReference type="eggNOG" id="COG1028">
    <property type="taxonomic scope" value="Bacteria"/>
</dbReference>
<dbReference type="InterPro" id="IPR036291">
    <property type="entry name" value="NAD(P)-bd_dom_sf"/>
</dbReference>
<dbReference type="SUPFAM" id="SSF51735">
    <property type="entry name" value="NAD(P)-binding Rossmann-fold domains"/>
    <property type="match status" value="1"/>
</dbReference>
<dbReference type="Pfam" id="PF13561">
    <property type="entry name" value="adh_short_C2"/>
    <property type="match status" value="1"/>
</dbReference>
<protein>
    <submittedName>
        <fullName evidence="3">Oxidoreductase</fullName>
    </submittedName>
</protein>
<dbReference type="AlphaFoldDB" id="A0A076EHM9"/>
<name>A0A076EHM9_RHOOP</name>
<evidence type="ECO:0000256" key="2">
    <source>
        <dbReference type="ARBA" id="ARBA00023002"/>
    </source>
</evidence>
<dbReference type="Gene3D" id="3.40.50.720">
    <property type="entry name" value="NAD(P)-binding Rossmann-like Domain"/>
    <property type="match status" value="1"/>
</dbReference>
<evidence type="ECO:0000313" key="3">
    <source>
        <dbReference type="EMBL" id="AII05705.1"/>
    </source>
</evidence>
<dbReference type="FunFam" id="3.40.50.720:FF:000084">
    <property type="entry name" value="Short-chain dehydrogenase reductase"/>
    <property type="match status" value="1"/>
</dbReference>
<evidence type="ECO:0000313" key="4">
    <source>
        <dbReference type="Proteomes" id="UP000028488"/>
    </source>
</evidence>
<comment type="similarity">
    <text evidence="1">Belongs to the short-chain dehydrogenases/reductases (SDR) family.</text>
</comment>
<organism evidence="3 4">
    <name type="scientific">Rhodococcus opacus</name>
    <name type="common">Nocardia opaca</name>
    <dbReference type="NCBI Taxonomy" id="37919"/>
    <lineage>
        <taxon>Bacteria</taxon>
        <taxon>Bacillati</taxon>
        <taxon>Actinomycetota</taxon>
        <taxon>Actinomycetes</taxon>
        <taxon>Mycobacteriales</taxon>
        <taxon>Nocardiaceae</taxon>
        <taxon>Rhodococcus</taxon>
    </lineage>
</organism>
<dbReference type="CDD" id="cd05233">
    <property type="entry name" value="SDR_c"/>
    <property type="match status" value="1"/>
</dbReference>
<gene>
    <name evidence="3" type="ORF">EP51_14225</name>
</gene>
<keyword evidence="2" id="KW-0560">Oxidoreductase</keyword>
<dbReference type="PRINTS" id="PR00081">
    <property type="entry name" value="GDHRDH"/>
</dbReference>
<accession>A0A076EHM9</accession>
<dbReference type="RefSeq" id="WP_128639637.1">
    <property type="nucleotide sequence ID" value="NZ_CP008947.1"/>
</dbReference>
<dbReference type="Proteomes" id="UP000028488">
    <property type="component" value="Chromosome"/>
</dbReference>
<sequence>MRGLKDKAIIVAGGATGIGAATAKRIAQEGARVVVGDINGAGANYTAEQINLAGGTAYDFEFDISEEDSCRALVQETQLRCGAVDGLYNVAADLSADNLGRDTDVVSLPIEVLKHTLEVNLIGYFYTCRHAIPAMLESGGGSIVNMTSGVVLGTPMFAAYGASKGGIIALSRHIAARFGKEGIRSNAVDPGITMTDNQRESVSDEMRDVLLNSVRSSRYGEPEEVAAMVAFLLSDEATWINGQTYAVSSMAGAP</sequence>
<dbReference type="PANTHER" id="PTHR24321:SF8">
    <property type="entry name" value="ESTRADIOL 17-BETA-DEHYDROGENASE 8-RELATED"/>
    <property type="match status" value="1"/>
</dbReference>
<dbReference type="PANTHER" id="PTHR24321">
    <property type="entry name" value="DEHYDROGENASES, SHORT CHAIN"/>
    <property type="match status" value="1"/>
</dbReference>
<proteinExistence type="inferred from homology"/>